<dbReference type="EMBL" id="CP000510">
    <property type="protein sequence ID" value="ABM05218.1"/>
    <property type="molecule type" value="Genomic_DNA"/>
</dbReference>
<dbReference type="Gene3D" id="3.30.360.10">
    <property type="entry name" value="Dihydrodipicolinate Reductase, domain 2"/>
    <property type="match status" value="1"/>
</dbReference>
<dbReference type="KEGG" id="pin:Ping_3535"/>
<dbReference type="Proteomes" id="UP000000639">
    <property type="component" value="Chromosome"/>
</dbReference>
<proteinExistence type="predicted"/>
<dbReference type="STRING" id="357804.Ping_3535"/>
<protein>
    <submittedName>
        <fullName evidence="3">Oxidoreductase domain protein</fullName>
    </submittedName>
</protein>
<dbReference type="PANTHER" id="PTHR43708:SF4">
    <property type="entry name" value="OXIDOREDUCTASE YCEM-RELATED"/>
    <property type="match status" value="1"/>
</dbReference>
<dbReference type="HOGENOM" id="CLU_023194_23_0_6"/>
<dbReference type="Gene3D" id="3.40.50.720">
    <property type="entry name" value="NAD(P)-binding Rossmann-like Domain"/>
    <property type="match status" value="1"/>
</dbReference>
<organism evidence="3 4">
    <name type="scientific">Psychromonas ingrahamii (strain DSM 17664 / CCUG 51855 / 37)</name>
    <dbReference type="NCBI Taxonomy" id="357804"/>
    <lineage>
        <taxon>Bacteria</taxon>
        <taxon>Pseudomonadati</taxon>
        <taxon>Pseudomonadota</taxon>
        <taxon>Gammaproteobacteria</taxon>
        <taxon>Alteromonadales</taxon>
        <taxon>Psychromonadaceae</taxon>
        <taxon>Psychromonas</taxon>
    </lineage>
</organism>
<dbReference type="PANTHER" id="PTHR43708">
    <property type="entry name" value="CONSERVED EXPRESSED OXIDOREDUCTASE (EUROFUNG)"/>
    <property type="match status" value="1"/>
</dbReference>
<evidence type="ECO:0000256" key="1">
    <source>
        <dbReference type="ARBA" id="ARBA00022729"/>
    </source>
</evidence>
<keyword evidence="1" id="KW-0732">Signal</keyword>
<sequence>MKLAIIGLGDIAQKAHLPVITQIPGLEVLLCTRDKNTLKRLSKLYRIDRLYSDYKDLIKAGIDAVMIHSSTVSHLQIATFFLQQGIPTFVDKPLADNAFDCERLYELAAKHRQPLYLGFNRRFIPLYNQYLPNIQNTKEHSSLLSLRWEKNRFNQPGDIRTFIFDDFIHPLDSINLDAKNNLDDVYLTWQSQGQRLSRVDIQWQQQKTLLHASMNRLYGATKERISASYENCAFEFDSFVSGKCWQDNQESVIALPDWTPMLTGKGFTGMIDDWLSVVEKGKLAPSVVERNLASHQLAELICQKIWVE</sequence>
<dbReference type="InterPro" id="IPR051317">
    <property type="entry name" value="Gfo/Idh/MocA_oxidoreduct"/>
</dbReference>
<gene>
    <name evidence="3" type="ordered locus">Ping_3535</name>
</gene>
<name>A1T0F3_PSYIN</name>
<keyword evidence="4" id="KW-1185">Reference proteome</keyword>
<dbReference type="GO" id="GO:0000166">
    <property type="term" value="F:nucleotide binding"/>
    <property type="evidence" value="ECO:0007669"/>
    <property type="project" value="InterPro"/>
</dbReference>
<dbReference type="Pfam" id="PF01408">
    <property type="entry name" value="GFO_IDH_MocA"/>
    <property type="match status" value="1"/>
</dbReference>
<dbReference type="AlphaFoldDB" id="A1T0F3"/>
<dbReference type="OrthoDB" id="9781031at2"/>
<accession>A1T0F3</accession>
<dbReference type="InterPro" id="IPR036291">
    <property type="entry name" value="NAD(P)-bd_dom_sf"/>
</dbReference>
<evidence type="ECO:0000313" key="4">
    <source>
        <dbReference type="Proteomes" id="UP000000639"/>
    </source>
</evidence>
<reference evidence="3 4" key="1">
    <citation type="submission" date="2007-01" db="EMBL/GenBank/DDBJ databases">
        <title>Complete sequence of Psychromonas ingrahamii 37.</title>
        <authorList>
            <consortium name="US DOE Joint Genome Institute"/>
            <person name="Copeland A."/>
            <person name="Lucas S."/>
            <person name="Lapidus A."/>
            <person name="Barry K."/>
            <person name="Detter J.C."/>
            <person name="Glavina del Rio T."/>
            <person name="Hammon N."/>
            <person name="Israni S."/>
            <person name="Dalin E."/>
            <person name="Tice H."/>
            <person name="Pitluck S."/>
            <person name="Thompson L.S."/>
            <person name="Brettin T."/>
            <person name="Bruce D."/>
            <person name="Han C."/>
            <person name="Tapia R."/>
            <person name="Schmutz J."/>
            <person name="Larimer F."/>
            <person name="Land M."/>
            <person name="Hauser L."/>
            <person name="Kyrpides N."/>
            <person name="Ivanova N."/>
            <person name="Staley J."/>
            <person name="Richardson P."/>
        </authorList>
    </citation>
    <scope>NUCLEOTIDE SEQUENCE [LARGE SCALE GENOMIC DNA]</scope>
    <source>
        <strain evidence="3 4">37</strain>
    </source>
</reference>
<dbReference type="eggNOG" id="COG0673">
    <property type="taxonomic scope" value="Bacteria"/>
</dbReference>
<feature type="domain" description="Gfo/Idh/MocA-like oxidoreductase N-terminal" evidence="2">
    <location>
        <begin position="2"/>
        <end position="118"/>
    </location>
</feature>
<dbReference type="RefSeq" id="WP_011771766.1">
    <property type="nucleotide sequence ID" value="NC_008709.1"/>
</dbReference>
<evidence type="ECO:0000259" key="2">
    <source>
        <dbReference type="Pfam" id="PF01408"/>
    </source>
</evidence>
<evidence type="ECO:0000313" key="3">
    <source>
        <dbReference type="EMBL" id="ABM05218.1"/>
    </source>
</evidence>
<dbReference type="SUPFAM" id="SSF55347">
    <property type="entry name" value="Glyceraldehyde-3-phosphate dehydrogenase-like, C-terminal domain"/>
    <property type="match status" value="1"/>
</dbReference>
<dbReference type="InterPro" id="IPR000683">
    <property type="entry name" value="Gfo/Idh/MocA-like_OxRdtase_N"/>
</dbReference>
<dbReference type="SUPFAM" id="SSF51735">
    <property type="entry name" value="NAD(P)-binding Rossmann-fold domains"/>
    <property type="match status" value="1"/>
</dbReference>